<keyword evidence="15" id="KW-1185">Reference proteome</keyword>
<dbReference type="Gene3D" id="3.10.129.110">
    <property type="entry name" value="Polyketide synthase dehydratase"/>
    <property type="match status" value="1"/>
</dbReference>
<feature type="region of interest" description="C-terminal hotdog fold" evidence="9">
    <location>
        <begin position="930"/>
        <end position="1077"/>
    </location>
</feature>
<evidence type="ECO:0000256" key="2">
    <source>
        <dbReference type="ARBA" id="ARBA00004792"/>
    </source>
</evidence>
<evidence type="ECO:0000313" key="15">
    <source>
        <dbReference type="Proteomes" id="UP000476332"/>
    </source>
</evidence>
<sequence>MTRRGDLRAWARERLDRDLIERAGACLAETRATAPPAQPEAAAPAPGPSARLAEDVWRIAAKALRMPPDELDPRENLANLGIDSIAITEVMVQISRHFGLSVAPTVFFEARHLEDLAAILFDRHGKAIAARYAEKEVSADAASRPLPAVAPTVPTPASPSVPQSWIARHRRSARTARPAPVTPQAGGEAVATAGPVHALAAVAPDNAPIAIISMEGRFPQSPDLEAFAAHLRDGDDCIEEVPPSRWGWQAVHGDPKKGAFTDVRFGGFVPDADRFDAGFFNISPREAELIDPQHRLFMECVFGLIEKGGYAPGALAGRKISVFLGINLLDYTDMINRAGIMEALQLTGLGHAFCPNRLSFLLDIHGPSEVVDTACSSSLVAIHRAVMSIRHEGCEMAIAGGSNLMLSPTQHIMFSKVGMITPDGRCKSFSAAADGYARADGVGAVLLKRLDLAERDGDPILGVIRGSVAHHGGGATSLTAPNPKSQARLIVEAHRQAGVDPRSIGLIECHGTGTPLGDPVEIEGLKLAFAELHRDWQLDPPTAPTIGIGSVKSNIGHAETAAGVAGLIKILLAMRETTLYRTLHCAEPNPLLDLAGTPFHLLTQAAPWKRPVVDGAEQPLRAGLSSFGAGGANVHLVIEEYRPTTVARPAPPPGPHLFPVSAKSEAALRDGVARLRAAAGTADLPDMAATLQVGRDAMRVRVCFAAADRAELLGAMDAFLTTAPGCATIGILPAGRRPAGDALDPRGSDPATVAAHWTAGGAIDWQALHAERPRRRIALPPYAFQRSRYWLTPEASKAATPALLRPDPMGDDRYALVLTGQETFLADHRVAGSPVLPGVAYLELAREAAVQAGHERPSLRQVVWTAPLRVDRPVTVICEILPGEDGRGRVEIYSTAETGERTVHAQMRIALAGEPVRRTVDLAALRGAPARHRTPSDIYATFDAIGLVYGPAHRVIVDLAIIKTGEGSDAVLAELALPEALRTTMNDFTLHPSLVDGALQSAIGLAQAGGGTALPFSIAGVEILGPCEARMWAHVRASDAQSPGAQAMDVDLVAADGSVRVAITGFVTRQSLAATPAMAAELLPFEPRWVPLTASDAPPMFGRRVVLLADGITSAEGLEAALPGTACVLLDAGTALPLAQRFKHLATQFLSHAQTILAERGDAPLLLQMVVESGCPPLLSGLAGMMRSLCREQRQVHGQVCGSDPGGDMPALAAGLREAEHAPAGALLRAAPSGVSIEAWEEAAIVAAPPGWRQDGVTLITGGSGGLGQILARDILAAAPRATVILASRHAPAGGLAILLRDNPTLHHVTADLSDPVSVARLVDQVRHDQGGLDGVIHAAGTRDDGAFRDKSAAQLGAVLAPKVTGVLALDGAIGTAPLDFFLLFSSISAVTGNAGQADYAAANGFLDGFAEAREARRQRGECHGRTLSIAWPLWREGGMRLDEAQEALMHRVTGMVPLGTAAGLGALHAALAGDAPRRMIAAGDPARIRRFVGALRPAEEGAPVAETKDGREAGVPAAGAPDPRDLYRPILAALLVEAGTQLKVAVSDLEADVELTEYGFDSMGFTQFANRLNDRFCLELTPTLFFEHPTLEGLATCLSRNAGGAMMKALGLAPRPAAPNAMAPASAQAAPPPAPVGLQASPRLSEASDTAPDAVAIIGMSGQFPGAPNVDALWQALSEGRDCIGEVPPERWDWRDYAGDPHSGPGRGNARWGGFIDGMAAFDAAFFGISAPEARMMDPQQRLLLTEAWRVIEDAGYAPSSLAGSRTGVFIGTADTGYSRLVADAGTTIEAYTMTGLAPSLGPNRVSYHLDFHGPSVAVETACSSALVAVHRAIEAIRSGHCTAAIAGGVNALLLPEAFVGFSRAGMLSPGGRCKPFSAAADGYARGEGIGLVLLKPLAVAEADGDRILAVIRASAENHGGRAASLTAPNPKAQADLLRAAYSVAGIDPRSVTYIEAHGTGTPLGDPIEVEALTAAFADLSRDAAATFGPAPAQSCAIGSIKSNIGHLELAAGAAGLIKVLLQLRHGTIAATLHCDELNPYLKLGGGPFHVARQQAPWIAPVDAGGRNLPRRAGVSSFGFGGSNAHLVLEEYRGPAAAPAQSVGDDGPSLVVLSARSAPQLKQMAERLLAFLAEPGRDIALADFVHMLQVAREPMAFRLGFPANDLAGVIERLSDFLEDRSPPDLHVGQVKTNRSLMAVLESDGPLRDAAAGLADRGRAEDLLALWAGGLNVDWSALRRGRSGRRIALPGYPFATTRHWVTQATAGASTFAAAIAAVVSGAGDRQDVVPPVAARAGGDPVASGIARLAHVLGRVTAIAARTLEVDAAALDGETELGDYGFDSLMMTSFASRLNDELGLSLTPADFFEFGTLKRLAEHVAGALPPDGPALAEPEAAPHSASAMRRDVEAIAGPARRPVAEAARPNDEDPIVIVGQSCSFPMARDADEFWDNLLAGRDCISPVPADRWSWQALDGDPKHEAGKTDIHWGGFIQGVFEFDPLFFGISPREARLMDPQQRLMLMHAWKAIEDAGHSPRSLAGQSVGVFVATASSGYRDGIDADPAGEGYLATGSVASVGPNRISYFLDLHGPSEPVETACSSSLVALHPRGAGDPRRRLHHGPRRRRQHDGHAGGPYRLRQGGHAGPGRALQDLLAGCRRLWQGRGRRHDPGPAPVGRRAGW</sequence>
<feature type="compositionally biased region" description="Basic residues" evidence="10">
    <location>
        <begin position="2614"/>
        <end position="2626"/>
    </location>
</feature>
<dbReference type="InterPro" id="IPR018201">
    <property type="entry name" value="Ketoacyl_synth_AS"/>
</dbReference>
<evidence type="ECO:0000256" key="9">
    <source>
        <dbReference type="PROSITE-ProRule" id="PRU01363"/>
    </source>
</evidence>
<dbReference type="InterPro" id="IPR014031">
    <property type="entry name" value="Ketoacyl_synth_C"/>
</dbReference>
<dbReference type="GO" id="GO:0006633">
    <property type="term" value="P:fatty acid biosynthetic process"/>
    <property type="evidence" value="ECO:0007669"/>
    <property type="project" value="InterPro"/>
</dbReference>
<dbReference type="InterPro" id="IPR020807">
    <property type="entry name" value="PKS_DH"/>
</dbReference>
<dbReference type="Pfam" id="PF08659">
    <property type="entry name" value="KR"/>
    <property type="match status" value="1"/>
</dbReference>
<keyword evidence="3" id="KW-0596">Phosphopantetheine</keyword>
<dbReference type="PROSITE" id="PS50075">
    <property type="entry name" value="CARRIER"/>
    <property type="match status" value="3"/>
</dbReference>
<reference evidence="14 15" key="1">
    <citation type="submission" date="2020-01" db="EMBL/GenBank/DDBJ databases">
        <title>Genomes of bacteria type strains.</title>
        <authorList>
            <person name="Chen J."/>
            <person name="Zhu S."/>
            <person name="Chen J."/>
        </authorList>
    </citation>
    <scope>NUCLEOTIDE SEQUENCE [LARGE SCALE GENOMIC DNA]</scope>
    <source>
        <strain evidence="14 15">KCTC 52919</strain>
    </source>
</reference>
<evidence type="ECO:0000256" key="6">
    <source>
        <dbReference type="ARBA" id="ARBA00022679"/>
    </source>
</evidence>
<dbReference type="GO" id="GO:0004312">
    <property type="term" value="F:fatty acid synthase activity"/>
    <property type="evidence" value="ECO:0007669"/>
    <property type="project" value="TreeGrafter"/>
</dbReference>
<evidence type="ECO:0000256" key="5">
    <source>
        <dbReference type="ARBA" id="ARBA00022553"/>
    </source>
</evidence>
<feature type="domain" description="Ketosynthase family 3 (KS3)" evidence="12">
    <location>
        <begin position="2427"/>
        <end position="2679"/>
    </location>
</feature>
<evidence type="ECO:0000259" key="13">
    <source>
        <dbReference type="PROSITE" id="PS52019"/>
    </source>
</evidence>
<keyword evidence="5" id="KW-0597">Phosphoprotein</keyword>
<dbReference type="GO" id="GO:0031177">
    <property type="term" value="F:phosphopantetheine binding"/>
    <property type="evidence" value="ECO:0007669"/>
    <property type="project" value="InterPro"/>
</dbReference>
<dbReference type="CDD" id="cd00833">
    <property type="entry name" value="PKS"/>
    <property type="match status" value="3"/>
</dbReference>
<dbReference type="SMART" id="SM00823">
    <property type="entry name" value="PKS_PP"/>
    <property type="match status" value="3"/>
</dbReference>
<gene>
    <name evidence="14" type="ORF">GTW51_01510</name>
</gene>
<dbReference type="GO" id="GO:0005886">
    <property type="term" value="C:plasma membrane"/>
    <property type="evidence" value="ECO:0007669"/>
    <property type="project" value="TreeGrafter"/>
</dbReference>
<dbReference type="Gene3D" id="3.40.47.10">
    <property type="match status" value="3"/>
</dbReference>
<dbReference type="InterPro" id="IPR054514">
    <property type="entry name" value="RhiE-like_linker"/>
</dbReference>
<comment type="function">
    <text evidence="8">Involved in production of the polyketide antibiotic thailandamide.</text>
</comment>
<evidence type="ECO:0000313" key="14">
    <source>
        <dbReference type="EMBL" id="NDV85372.1"/>
    </source>
</evidence>
<dbReference type="InterPro" id="IPR020841">
    <property type="entry name" value="PKS_Beta-ketoAc_synthase_dom"/>
</dbReference>
<proteinExistence type="predicted"/>
<dbReference type="InterPro" id="IPR009081">
    <property type="entry name" value="PP-bd_ACP"/>
</dbReference>
<feature type="region of interest" description="Disordered" evidence="10">
    <location>
        <begin position="1501"/>
        <end position="1521"/>
    </location>
</feature>
<dbReference type="InterPro" id="IPR036291">
    <property type="entry name" value="NAD(P)-bd_dom_sf"/>
</dbReference>
<dbReference type="Gene3D" id="1.10.1240.100">
    <property type="match status" value="2"/>
</dbReference>
<feature type="domain" description="Ketosynthase family 3 (KS3)" evidence="12">
    <location>
        <begin position="206"/>
        <end position="640"/>
    </location>
</feature>
<evidence type="ECO:0000256" key="10">
    <source>
        <dbReference type="SAM" id="MobiDB-lite"/>
    </source>
</evidence>
<feature type="domain" description="Carrier" evidence="11">
    <location>
        <begin position="2309"/>
        <end position="2383"/>
    </location>
</feature>
<dbReference type="Pfam" id="PF21089">
    <property type="entry name" value="PKS_DH_N"/>
    <property type="match status" value="1"/>
</dbReference>
<protein>
    <submittedName>
        <fullName evidence="14">SDR family NAD(P)-dependent oxidoreductase</fullName>
    </submittedName>
</protein>
<dbReference type="Pfam" id="PF00109">
    <property type="entry name" value="ketoacyl-synt"/>
    <property type="match status" value="3"/>
</dbReference>
<comment type="pathway">
    <text evidence="2">Antibiotic biosynthesis.</text>
</comment>
<dbReference type="InterPro" id="IPR057326">
    <property type="entry name" value="KR_dom"/>
</dbReference>
<name>A0A6L9MCY0_9HYPH</name>
<feature type="domain" description="Carrier" evidence="11">
    <location>
        <begin position="1526"/>
        <end position="1603"/>
    </location>
</feature>
<feature type="region of interest" description="Disordered" evidence="10">
    <location>
        <begin position="2606"/>
        <end position="2647"/>
    </location>
</feature>
<dbReference type="FunFam" id="3.40.47.10:FF:000019">
    <property type="entry name" value="Polyketide synthase type I"/>
    <property type="match status" value="1"/>
</dbReference>
<dbReference type="InterPro" id="IPR049900">
    <property type="entry name" value="PKS_mFAS_DH"/>
</dbReference>
<keyword evidence="4" id="KW-0963">Cytoplasm</keyword>
<feature type="active site" description="Proton acceptor; for dehydratase activity" evidence="9">
    <location>
        <position position="828"/>
    </location>
</feature>
<dbReference type="SMART" id="SM00826">
    <property type="entry name" value="PKS_DH"/>
    <property type="match status" value="1"/>
</dbReference>
<dbReference type="PROSITE" id="PS52019">
    <property type="entry name" value="PKS_MFAS_DH"/>
    <property type="match status" value="1"/>
</dbReference>
<dbReference type="CDD" id="cd08953">
    <property type="entry name" value="KR_2_SDR_x"/>
    <property type="match status" value="1"/>
</dbReference>
<evidence type="ECO:0000256" key="7">
    <source>
        <dbReference type="ARBA" id="ARBA00022737"/>
    </source>
</evidence>
<dbReference type="InterPro" id="IPR013968">
    <property type="entry name" value="PKS_KR"/>
</dbReference>
<dbReference type="Pfam" id="PF14765">
    <property type="entry name" value="PS-DH"/>
    <property type="match status" value="1"/>
</dbReference>
<dbReference type="GO" id="GO:0071770">
    <property type="term" value="P:DIM/DIP cell wall layer assembly"/>
    <property type="evidence" value="ECO:0007669"/>
    <property type="project" value="TreeGrafter"/>
</dbReference>
<dbReference type="SMART" id="SM00825">
    <property type="entry name" value="PKS_KS"/>
    <property type="match status" value="3"/>
</dbReference>
<dbReference type="InterPro" id="IPR049552">
    <property type="entry name" value="PKS_DH_N"/>
</dbReference>
<dbReference type="Pfam" id="PF16197">
    <property type="entry name" value="KAsynt_C_assoc"/>
    <property type="match status" value="1"/>
</dbReference>
<dbReference type="InterPro" id="IPR016039">
    <property type="entry name" value="Thiolase-like"/>
</dbReference>
<comment type="caution">
    <text evidence="14">The sequence shown here is derived from an EMBL/GenBank/DDBJ whole genome shotgun (WGS) entry which is preliminary data.</text>
</comment>
<dbReference type="PANTHER" id="PTHR43775:SF37">
    <property type="entry name" value="SI:DKEY-61P9.11"/>
    <property type="match status" value="1"/>
</dbReference>
<dbReference type="SUPFAM" id="SSF53901">
    <property type="entry name" value="Thiolase-like"/>
    <property type="match status" value="3"/>
</dbReference>
<dbReference type="InterPro" id="IPR050091">
    <property type="entry name" value="PKS_NRPS_Biosynth_Enz"/>
</dbReference>
<evidence type="ECO:0000256" key="3">
    <source>
        <dbReference type="ARBA" id="ARBA00022450"/>
    </source>
</evidence>
<feature type="region of interest" description="N-terminal hotdog fold" evidence="9">
    <location>
        <begin position="793"/>
        <end position="916"/>
    </location>
</feature>
<dbReference type="InterPro" id="IPR014030">
    <property type="entry name" value="Ketoacyl_synth_N"/>
</dbReference>
<dbReference type="InterPro" id="IPR036736">
    <property type="entry name" value="ACP-like_sf"/>
</dbReference>
<dbReference type="SMART" id="SM00822">
    <property type="entry name" value="PKS_KR"/>
    <property type="match status" value="1"/>
</dbReference>
<keyword evidence="6" id="KW-0808">Transferase</keyword>
<dbReference type="Pfam" id="PF00550">
    <property type="entry name" value="PP-binding"/>
    <property type="match status" value="3"/>
</dbReference>
<comment type="subcellular location">
    <subcellularLocation>
        <location evidence="1">Cytoplasm</location>
    </subcellularLocation>
</comment>
<dbReference type="Proteomes" id="UP000476332">
    <property type="component" value="Unassembled WGS sequence"/>
</dbReference>
<dbReference type="InterPro" id="IPR032821">
    <property type="entry name" value="PKS_assoc"/>
</dbReference>
<feature type="domain" description="Ketosynthase family 3 (KS3)" evidence="12">
    <location>
        <begin position="1653"/>
        <end position="2092"/>
    </location>
</feature>
<dbReference type="Gene3D" id="1.10.1200.10">
    <property type="entry name" value="ACP-like"/>
    <property type="match status" value="3"/>
</dbReference>
<dbReference type="EMBL" id="JAAAMJ010000001">
    <property type="protein sequence ID" value="NDV85372.1"/>
    <property type="molecule type" value="Genomic_DNA"/>
</dbReference>
<feature type="active site" description="Proton donor; for dehydratase activity" evidence="9">
    <location>
        <position position="996"/>
    </location>
</feature>
<organism evidence="14 15">
    <name type="scientific">Aurantimonas aggregata</name>
    <dbReference type="NCBI Taxonomy" id="2047720"/>
    <lineage>
        <taxon>Bacteria</taxon>
        <taxon>Pseudomonadati</taxon>
        <taxon>Pseudomonadota</taxon>
        <taxon>Alphaproteobacteria</taxon>
        <taxon>Hyphomicrobiales</taxon>
        <taxon>Aurantimonadaceae</taxon>
        <taxon>Aurantimonas</taxon>
    </lineage>
</organism>
<evidence type="ECO:0000259" key="11">
    <source>
        <dbReference type="PROSITE" id="PS50075"/>
    </source>
</evidence>
<evidence type="ECO:0000256" key="8">
    <source>
        <dbReference type="ARBA" id="ARBA00054155"/>
    </source>
</evidence>
<dbReference type="InterPro" id="IPR020806">
    <property type="entry name" value="PKS_PP-bd"/>
</dbReference>
<feature type="domain" description="PKS/mFAS DH" evidence="13">
    <location>
        <begin position="793"/>
        <end position="1077"/>
    </location>
</feature>
<keyword evidence="7" id="KW-0677">Repeat</keyword>
<evidence type="ECO:0000256" key="4">
    <source>
        <dbReference type="ARBA" id="ARBA00022490"/>
    </source>
</evidence>
<evidence type="ECO:0000256" key="1">
    <source>
        <dbReference type="ARBA" id="ARBA00004496"/>
    </source>
</evidence>
<dbReference type="Pfam" id="PF22336">
    <property type="entry name" value="RhiE-like_linker"/>
    <property type="match status" value="1"/>
</dbReference>
<dbReference type="InterPro" id="IPR042104">
    <property type="entry name" value="PKS_dehydratase_sf"/>
</dbReference>
<feature type="domain" description="Carrier" evidence="11">
    <location>
        <begin position="50"/>
        <end position="124"/>
    </location>
</feature>
<dbReference type="PANTHER" id="PTHR43775">
    <property type="entry name" value="FATTY ACID SYNTHASE"/>
    <property type="match status" value="1"/>
</dbReference>
<dbReference type="PROSITE" id="PS00606">
    <property type="entry name" value="KS3_1"/>
    <property type="match status" value="3"/>
</dbReference>
<dbReference type="InterPro" id="IPR049551">
    <property type="entry name" value="PKS_DH_C"/>
</dbReference>
<dbReference type="Gene3D" id="3.40.50.720">
    <property type="entry name" value="NAD(P)-binding Rossmann-like Domain"/>
    <property type="match status" value="1"/>
</dbReference>
<dbReference type="SUPFAM" id="SSF47336">
    <property type="entry name" value="ACP-like"/>
    <property type="match status" value="3"/>
</dbReference>
<dbReference type="Pfam" id="PF02801">
    <property type="entry name" value="Ketoacyl-synt_C"/>
    <property type="match status" value="2"/>
</dbReference>
<dbReference type="SUPFAM" id="SSF51735">
    <property type="entry name" value="NAD(P)-binding Rossmann-fold domains"/>
    <property type="match status" value="1"/>
</dbReference>
<evidence type="ECO:0000259" key="12">
    <source>
        <dbReference type="PROSITE" id="PS52004"/>
    </source>
</evidence>
<dbReference type="GO" id="GO:0005737">
    <property type="term" value="C:cytoplasm"/>
    <property type="evidence" value="ECO:0007669"/>
    <property type="project" value="UniProtKB-SubCell"/>
</dbReference>
<accession>A0A6L9MCY0</accession>
<dbReference type="PROSITE" id="PS52004">
    <property type="entry name" value="KS3_2"/>
    <property type="match status" value="3"/>
</dbReference>
<dbReference type="GO" id="GO:0004315">
    <property type="term" value="F:3-oxoacyl-[acyl-carrier-protein] synthase activity"/>
    <property type="evidence" value="ECO:0007669"/>
    <property type="project" value="InterPro"/>
</dbReference>